<keyword evidence="1" id="KW-1133">Transmembrane helix</keyword>
<organism evidence="2 3">
    <name type="scientific">Desulfatitalea alkaliphila</name>
    <dbReference type="NCBI Taxonomy" id="2929485"/>
    <lineage>
        <taxon>Bacteria</taxon>
        <taxon>Pseudomonadati</taxon>
        <taxon>Thermodesulfobacteriota</taxon>
        <taxon>Desulfobacteria</taxon>
        <taxon>Desulfobacterales</taxon>
        <taxon>Desulfosarcinaceae</taxon>
        <taxon>Desulfatitalea</taxon>
    </lineage>
</organism>
<evidence type="ECO:0000313" key="2">
    <source>
        <dbReference type="EMBL" id="MCJ8502145.1"/>
    </source>
</evidence>
<name>A0AA41R6L8_9BACT</name>
<gene>
    <name evidence="2" type="ORF">MRX98_16290</name>
</gene>
<keyword evidence="1" id="KW-0472">Membrane</keyword>
<feature type="transmembrane region" description="Helical" evidence="1">
    <location>
        <begin position="271"/>
        <end position="293"/>
    </location>
</feature>
<dbReference type="Proteomes" id="UP001165427">
    <property type="component" value="Unassembled WGS sequence"/>
</dbReference>
<dbReference type="AlphaFoldDB" id="A0AA41R6L8"/>
<dbReference type="EMBL" id="JALJRB010000021">
    <property type="protein sequence ID" value="MCJ8502145.1"/>
    <property type="molecule type" value="Genomic_DNA"/>
</dbReference>
<comment type="caution">
    <text evidence="2">The sequence shown here is derived from an EMBL/GenBank/DDBJ whole genome shotgun (WGS) entry which is preliminary data.</text>
</comment>
<evidence type="ECO:0000313" key="3">
    <source>
        <dbReference type="Proteomes" id="UP001165427"/>
    </source>
</evidence>
<accession>A0AA41R6L8</accession>
<reference evidence="2" key="1">
    <citation type="submission" date="2022-04" db="EMBL/GenBank/DDBJ databases">
        <title>Desulfatitalea alkaliphila sp. nov., a novel anaerobic sulfate-reducing bacterium isolated from terrestrial mud volcano, Taman Peninsula, Russia.</title>
        <authorList>
            <person name="Khomyakova M.A."/>
            <person name="Merkel A.Y."/>
            <person name="Slobodkin A.I."/>
        </authorList>
    </citation>
    <scope>NUCLEOTIDE SEQUENCE</scope>
    <source>
        <strain evidence="2">M08but</strain>
    </source>
</reference>
<evidence type="ECO:0000256" key="1">
    <source>
        <dbReference type="SAM" id="Phobius"/>
    </source>
</evidence>
<protein>
    <submittedName>
        <fullName evidence="2">Uncharacterized protein</fullName>
    </submittedName>
</protein>
<sequence>MKPGSDSIRLFEMDGEVYRLDGTLLTPVESVTAVAGDKWLVTDLREAASRLLTVEAPVRYAELLVRKKLQESGEFDEPVEIFTHWKKKRGRNSTDIFFTAVPTRQSRFYLEALREGDHSTLVFAMYGVLWDVLQRRRAREPVAVVLRHDRFAEMIVGHRNQVYYANRCVAFDTAPEQLQALWDNVRNDIASVEEDSGMSVARVILLHWLDAADMPDWPAEWRQRIEVHADQEWMVGDTAQRLSWPCAAAHQALRNSVSPPAEKTFYAARRWAPAVNGMLLLLLLALAGGWFILRDDARQLARHSDQLARRMAEVQLETLPTPSREAFTAQLDFLQSLDRGRRRPAYREVLDDLTASPFEGLRLNQLKLEYGSGVLRVALSGDVASPFESAHEQYRRYLRHLQQRGYRIEESRFDTRITVSQLMLKLRRPL</sequence>
<keyword evidence="3" id="KW-1185">Reference proteome</keyword>
<keyword evidence="1" id="KW-0812">Transmembrane</keyword>
<proteinExistence type="predicted"/>
<dbReference type="RefSeq" id="WP_246912325.1">
    <property type="nucleotide sequence ID" value="NZ_JALJRB010000021.1"/>
</dbReference>